<dbReference type="Proteomes" id="UP000265618">
    <property type="component" value="Unassembled WGS sequence"/>
</dbReference>
<comment type="caution">
    <text evidence="1">The sequence shown here is derived from an EMBL/GenBank/DDBJ whole genome shotgun (WGS) entry which is preliminary data.</text>
</comment>
<dbReference type="InterPro" id="IPR011989">
    <property type="entry name" value="ARM-like"/>
</dbReference>
<sequence length="450" mass="49219">MTESVNNTTSTASLVMLETGTVAEKTAVIKRITAQIEGSEEKTAEAASLCDAGLFSTVTSLLKAEWERDTADETDTEHVVAVLDMLLNALWVSSRVRALLPSETELMCLLLLLLCRTGPEDSRPTVSVESLEYVNTGRKSDYSTINDVGQKVGDVIRCTSMDGDGIRAWAGIDAHKVLVAALEAQAQNPAATQLLMASLWSLCRLPSACRSIAREVVVPVTKVMRANPEDDSLLTVCCGVLKCVSLLDGYEQGMFDQGAVGAVMEVLNTRGDSSKALAAQGLEVLQNVAGEDNVQLAMVQMGCAREACRLCKVHPSDPAVCDHAMAAIMNMAYQDSTKQVLIDDNKCGLMDCVFKVLVDMHGYAQIAGHTIQLICALENVTWDLTIGRLRKNQEEKKALLRAFQLHDTQMVQRNRGWFLREMRTPRDMKDLQPGDIVDGMEVMFIGQQRE</sequence>
<dbReference type="SUPFAM" id="SSF48371">
    <property type="entry name" value="ARM repeat"/>
    <property type="match status" value="1"/>
</dbReference>
<keyword evidence="2" id="KW-1185">Reference proteome</keyword>
<evidence type="ECO:0000313" key="2">
    <source>
        <dbReference type="Proteomes" id="UP000265618"/>
    </source>
</evidence>
<dbReference type="InterPro" id="IPR016024">
    <property type="entry name" value="ARM-type_fold"/>
</dbReference>
<accession>A0A9K3CU94</accession>
<dbReference type="Gene3D" id="1.25.10.10">
    <property type="entry name" value="Leucine-rich Repeat Variant"/>
    <property type="match status" value="1"/>
</dbReference>
<dbReference type="AlphaFoldDB" id="A0A9K3CU94"/>
<dbReference type="EMBL" id="BDIP01001048">
    <property type="protein sequence ID" value="GIQ83433.1"/>
    <property type="molecule type" value="Genomic_DNA"/>
</dbReference>
<name>A0A9K3CU94_9EUKA</name>
<proteinExistence type="predicted"/>
<protein>
    <submittedName>
        <fullName evidence="1">Uncharacterized protein</fullName>
    </submittedName>
</protein>
<reference evidence="1 2" key="1">
    <citation type="journal article" date="2018" name="PLoS ONE">
        <title>The draft genome of Kipferlia bialata reveals reductive genome evolution in fornicate parasites.</title>
        <authorList>
            <person name="Tanifuji G."/>
            <person name="Takabayashi S."/>
            <person name="Kume K."/>
            <person name="Takagi M."/>
            <person name="Nakayama T."/>
            <person name="Kamikawa R."/>
            <person name="Inagaki Y."/>
            <person name="Hashimoto T."/>
        </authorList>
    </citation>
    <scope>NUCLEOTIDE SEQUENCE [LARGE SCALE GENOMIC DNA]</scope>
    <source>
        <strain evidence="1">NY0173</strain>
    </source>
</reference>
<organism evidence="1 2">
    <name type="scientific">Kipferlia bialata</name>
    <dbReference type="NCBI Taxonomy" id="797122"/>
    <lineage>
        <taxon>Eukaryota</taxon>
        <taxon>Metamonada</taxon>
        <taxon>Carpediemonas-like organisms</taxon>
        <taxon>Kipferlia</taxon>
    </lineage>
</organism>
<evidence type="ECO:0000313" key="1">
    <source>
        <dbReference type="EMBL" id="GIQ83433.1"/>
    </source>
</evidence>
<gene>
    <name evidence="1" type="ORF">KIPB_004752</name>
</gene>